<dbReference type="InterPro" id="IPR002491">
    <property type="entry name" value="ABC_transptr_periplasmic_BD"/>
</dbReference>
<keyword evidence="5 6" id="KW-0732">Signal</keyword>
<evidence type="ECO:0000313" key="8">
    <source>
        <dbReference type="EMBL" id="MBH0236458.1"/>
    </source>
</evidence>
<comment type="caution">
    <text evidence="8">The sequence shown here is derived from an EMBL/GenBank/DDBJ whole genome shotgun (WGS) entry which is preliminary data.</text>
</comment>
<evidence type="ECO:0000256" key="2">
    <source>
        <dbReference type="ARBA" id="ARBA00008814"/>
    </source>
</evidence>
<dbReference type="GO" id="GO:1901678">
    <property type="term" value="P:iron coordination entity transport"/>
    <property type="evidence" value="ECO:0007669"/>
    <property type="project" value="UniProtKB-ARBA"/>
</dbReference>
<evidence type="ECO:0000259" key="7">
    <source>
        <dbReference type="PROSITE" id="PS50983"/>
    </source>
</evidence>
<name>A0A931HZY9_9HYPH</name>
<feature type="chain" id="PRO_5037369768" evidence="6">
    <location>
        <begin position="30"/>
        <end position="307"/>
    </location>
</feature>
<accession>A0A931HZY9</accession>
<dbReference type="GO" id="GO:0030288">
    <property type="term" value="C:outer membrane-bounded periplasmic space"/>
    <property type="evidence" value="ECO:0007669"/>
    <property type="project" value="TreeGrafter"/>
</dbReference>
<evidence type="ECO:0000256" key="4">
    <source>
        <dbReference type="ARBA" id="ARBA00022496"/>
    </source>
</evidence>
<keyword evidence="4" id="KW-0408">Iron</keyword>
<dbReference type="SUPFAM" id="SSF53807">
    <property type="entry name" value="Helical backbone' metal receptor"/>
    <property type="match status" value="1"/>
</dbReference>
<dbReference type="EMBL" id="JADZLT010000037">
    <property type="protein sequence ID" value="MBH0236458.1"/>
    <property type="molecule type" value="Genomic_DNA"/>
</dbReference>
<dbReference type="AlphaFoldDB" id="A0A931HZY9"/>
<evidence type="ECO:0000256" key="1">
    <source>
        <dbReference type="ARBA" id="ARBA00004196"/>
    </source>
</evidence>
<dbReference type="InterPro" id="IPR051313">
    <property type="entry name" value="Bact_iron-sidero_bind"/>
</dbReference>
<feature type="signal peptide" evidence="6">
    <location>
        <begin position="1"/>
        <end position="29"/>
    </location>
</feature>
<keyword evidence="4" id="KW-0406">Ion transport</keyword>
<evidence type="ECO:0000256" key="3">
    <source>
        <dbReference type="ARBA" id="ARBA00022448"/>
    </source>
</evidence>
<dbReference type="Pfam" id="PF01497">
    <property type="entry name" value="Peripla_BP_2"/>
    <property type="match status" value="1"/>
</dbReference>
<keyword evidence="4" id="KW-0410">Iron transport</keyword>
<comment type="similarity">
    <text evidence="2">Belongs to the bacterial solute-binding protein 8 family.</text>
</comment>
<evidence type="ECO:0000313" key="9">
    <source>
        <dbReference type="Proteomes" id="UP000631694"/>
    </source>
</evidence>
<protein>
    <submittedName>
        <fullName evidence="8">Siderophore ABC transporter substrate-binding protein</fullName>
    </submittedName>
</protein>
<dbReference type="InterPro" id="IPR033870">
    <property type="entry name" value="FatB"/>
</dbReference>
<dbReference type="Gene3D" id="3.40.50.1980">
    <property type="entry name" value="Nitrogenase molybdenum iron protein domain"/>
    <property type="match status" value="2"/>
</dbReference>
<dbReference type="PROSITE" id="PS50983">
    <property type="entry name" value="FE_B12_PBP"/>
    <property type="match status" value="1"/>
</dbReference>
<keyword evidence="3" id="KW-0813">Transport</keyword>
<evidence type="ECO:0000256" key="5">
    <source>
        <dbReference type="ARBA" id="ARBA00022729"/>
    </source>
</evidence>
<keyword evidence="9" id="KW-1185">Reference proteome</keyword>
<dbReference type="Proteomes" id="UP000631694">
    <property type="component" value="Unassembled WGS sequence"/>
</dbReference>
<dbReference type="PANTHER" id="PTHR30532:SF28">
    <property type="entry name" value="PETROBACTIN-BINDING PROTEIN YCLQ"/>
    <property type="match status" value="1"/>
</dbReference>
<dbReference type="PANTHER" id="PTHR30532">
    <property type="entry name" value="IRON III DICITRATE-BINDING PERIPLASMIC PROTEIN"/>
    <property type="match status" value="1"/>
</dbReference>
<reference evidence="8" key="1">
    <citation type="submission" date="2020-12" db="EMBL/GenBank/DDBJ databases">
        <title>Methylobrevis albus sp. nov., isolated from fresh water lack sediment.</title>
        <authorList>
            <person name="Zou Q."/>
        </authorList>
    </citation>
    <scope>NUCLEOTIDE SEQUENCE</scope>
    <source>
        <strain evidence="8">L22</strain>
    </source>
</reference>
<comment type="subcellular location">
    <subcellularLocation>
        <location evidence="1">Cell envelope</location>
    </subcellularLocation>
</comment>
<dbReference type="RefSeq" id="WP_197309562.1">
    <property type="nucleotide sequence ID" value="NZ_JADZLT010000037.1"/>
</dbReference>
<gene>
    <name evidence="8" type="ORF">I5731_01360</name>
</gene>
<dbReference type="CDD" id="cd01140">
    <property type="entry name" value="FatB"/>
    <property type="match status" value="1"/>
</dbReference>
<proteinExistence type="inferred from homology"/>
<sequence>MILDHLHTIRPRLAALGAALLLLAAPAGAAEIATAIGSAEVPDAPQTLAVFDIAAIDTLTALGVTIAGVPDKLYLPGLGEKLGEAEVVGTLFEPDLEALSALGPDLVVVGGRSSPQLEAVRQVAPAIDMTIGDATLLAEAKARIASYGALFGKADAAAALTARLDDALAHARAAIAGKGTGLIVMTNGPKVTAYGAGSRFGWIHDDLALPAAATSVTAANHGEAISFEFIAEANPDWLIVVDRAAAIGTAEQNARATLDNELVHATTAWRKGQVIYLPAAEAYIAGGGATSLLHVLEVITAAFAGAA</sequence>
<evidence type="ECO:0000256" key="6">
    <source>
        <dbReference type="SAM" id="SignalP"/>
    </source>
</evidence>
<feature type="domain" description="Fe/B12 periplasmic-binding" evidence="7">
    <location>
        <begin position="47"/>
        <end position="307"/>
    </location>
</feature>
<organism evidence="8 9">
    <name type="scientific">Methylobrevis albus</name>
    <dbReference type="NCBI Taxonomy" id="2793297"/>
    <lineage>
        <taxon>Bacteria</taxon>
        <taxon>Pseudomonadati</taxon>
        <taxon>Pseudomonadota</taxon>
        <taxon>Alphaproteobacteria</taxon>
        <taxon>Hyphomicrobiales</taxon>
        <taxon>Pleomorphomonadaceae</taxon>
        <taxon>Methylobrevis</taxon>
    </lineage>
</organism>